<feature type="region of interest" description="Disordered" evidence="1">
    <location>
        <begin position="1"/>
        <end position="32"/>
    </location>
</feature>
<feature type="compositionally biased region" description="Basic residues" evidence="1">
    <location>
        <begin position="10"/>
        <end position="24"/>
    </location>
</feature>
<dbReference type="Proteomes" id="UP000492821">
    <property type="component" value="Unassembled WGS sequence"/>
</dbReference>
<accession>A0A7E4VUR7</accession>
<sequence>MDAGMDDGRRRRCRCGQQRRHKKNRKEDESSVVEEEAAAGFRGARIYGVCLPINEVLIGDVPSSVSAVAVVDVGSFTVVFLKADDVVVDGIVASLYVASLPRREEGASLTPSIPRLTVVVCHGGGEMRLAWQLH</sequence>
<organism evidence="2 3">
    <name type="scientific">Panagrellus redivivus</name>
    <name type="common">Microworm</name>
    <dbReference type="NCBI Taxonomy" id="6233"/>
    <lineage>
        <taxon>Eukaryota</taxon>
        <taxon>Metazoa</taxon>
        <taxon>Ecdysozoa</taxon>
        <taxon>Nematoda</taxon>
        <taxon>Chromadorea</taxon>
        <taxon>Rhabditida</taxon>
        <taxon>Tylenchina</taxon>
        <taxon>Panagrolaimomorpha</taxon>
        <taxon>Panagrolaimoidea</taxon>
        <taxon>Panagrolaimidae</taxon>
        <taxon>Panagrellus</taxon>
    </lineage>
</organism>
<name>A0A7E4VUR7_PANRE</name>
<protein>
    <submittedName>
        <fullName evidence="3">TAXi_C domain-containing protein</fullName>
    </submittedName>
</protein>
<dbReference type="WBParaSite" id="Pan_g3703.t1">
    <property type="protein sequence ID" value="Pan_g3703.t1"/>
    <property type="gene ID" value="Pan_g3703"/>
</dbReference>
<reference evidence="2" key="1">
    <citation type="journal article" date="2013" name="Genetics">
        <title>The draft genome and transcriptome of Panagrellus redivivus are shaped by the harsh demands of a free-living lifestyle.</title>
        <authorList>
            <person name="Srinivasan J."/>
            <person name="Dillman A.R."/>
            <person name="Macchietto M.G."/>
            <person name="Heikkinen L."/>
            <person name="Lakso M."/>
            <person name="Fracchia K.M."/>
            <person name="Antoshechkin I."/>
            <person name="Mortazavi A."/>
            <person name="Wong G."/>
            <person name="Sternberg P.W."/>
        </authorList>
    </citation>
    <scope>NUCLEOTIDE SEQUENCE [LARGE SCALE GENOMIC DNA]</scope>
    <source>
        <strain evidence="2">MT8872</strain>
    </source>
</reference>
<evidence type="ECO:0000313" key="2">
    <source>
        <dbReference type="Proteomes" id="UP000492821"/>
    </source>
</evidence>
<dbReference type="AlphaFoldDB" id="A0A7E4VUR7"/>
<evidence type="ECO:0000313" key="3">
    <source>
        <dbReference type="WBParaSite" id="Pan_g3703.t1"/>
    </source>
</evidence>
<proteinExistence type="predicted"/>
<evidence type="ECO:0000256" key="1">
    <source>
        <dbReference type="SAM" id="MobiDB-lite"/>
    </source>
</evidence>
<keyword evidence="2" id="KW-1185">Reference proteome</keyword>
<reference evidence="3" key="2">
    <citation type="submission" date="2020-10" db="UniProtKB">
        <authorList>
            <consortium name="WormBaseParasite"/>
        </authorList>
    </citation>
    <scope>IDENTIFICATION</scope>
</reference>